<feature type="transmembrane region" description="Helical" evidence="1">
    <location>
        <begin position="171"/>
        <end position="193"/>
    </location>
</feature>
<feature type="transmembrane region" description="Helical" evidence="1">
    <location>
        <begin position="82"/>
        <end position="100"/>
    </location>
</feature>
<keyword evidence="1" id="KW-0472">Membrane</keyword>
<comment type="caution">
    <text evidence="2">The sequence shown here is derived from an EMBL/GenBank/DDBJ whole genome shotgun (WGS) entry which is preliminary data.</text>
</comment>
<accession>A0A7K2IST0</accession>
<feature type="transmembrane region" description="Helical" evidence="1">
    <location>
        <begin position="46"/>
        <end position="70"/>
    </location>
</feature>
<dbReference type="Pfam" id="PF06182">
    <property type="entry name" value="ABC2_membrane_6"/>
    <property type="match status" value="1"/>
</dbReference>
<dbReference type="PANTHER" id="PTHR36833">
    <property type="entry name" value="SLR0610 PROTEIN-RELATED"/>
    <property type="match status" value="1"/>
</dbReference>
<gene>
    <name evidence="2" type="ORF">GTW20_12340</name>
</gene>
<dbReference type="AlphaFoldDB" id="A0A7K2IST0"/>
<keyword evidence="1" id="KW-0812">Transmembrane</keyword>
<dbReference type="InterPro" id="IPR010390">
    <property type="entry name" value="ABC-2_transporter-like"/>
</dbReference>
<reference evidence="2 3" key="1">
    <citation type="journal article" date="2019" name="Nat. Commun.">
        <title>The antimicrobial potential of Streptomyces from insect microbiomes.</title>
        <authorList>
            <person name="Chevrette M.G."/>
            <person name="Carlson C.M."/>
            <person name="Ortega H.E."/>
            <person name="Thomas C."/>
            <person name="Ananiev G.E."/>
            <person name="Barns K.J."/>
            <person name="Book A.J."/>
            <person name="Cagnazzo J."/>
            <person name="Carlos C."/>
            <person name="Flanigan W."/>
            <person name="Grubbs K.J."/>
            <person name="Horn H.A."/>
            <person name="Hoffmann F.M."/>
            <person name="Klassen J.L."/>
            <person name="Knack J.J."/>
            <person name="Lewin G.R."/>
            <person name="McDonald B.R."/>
            <person name="Muller L."/>
            <person name="Melo W.G.P."/>
            <person name="Pinto-Tomas A.A."/>
            <person name="Schmitz A."/>
            <person name="Wendt-Pienkowski E."/>
            <person name="Wildman S."/>
            <person name="Zhao M."/>
            <person name="Zhang F."/>
            <person name="Bugni T.S."/>
            <person name="Andes D.R."/>
            <person name="Pupo M.T."/>
            <person name="Currie C.R."/>
        </authorList>
    </citation>
    <scope>NUCLEOTIDE SEQUENCE [LARGE SCALE GENOMIC DNA]</scope>
    <source>
        <strain evidence="2 3">SID5840</strain>
    </source>
</reference>
<dbReference type="PANTHER" id="PTHR36833:SF1">
    <property type="entry name" value="INTEGRAL MEMBRANE TRANSPORT PROTEIN"/>
    <property type="match status" value="1"/>
</dbReference>
<name>A0A7K2IST0_9ACTN</name>
<organism evidence="2 3">
    <name type="scientific">Nocardiopsis alba</name>
    <dbReference type="NCBI Taxonomy" id="53437"/>
    <lineage>
        <taxon>Bacteria</taxon>
        <taxon>Bacillati</taxon>
        <taxon>Actinomycetota</taxon>
        <taxon>Actinomycetes</taxon>
        <taxon>Streptosporangiales</taxon>
        <taxon>Nocardiopsidaceae</taxon>
        <taxon>Nocardiopsis</taxon>
    </lineage>
</organism>
<keyword evidence="1" id="KW-1133">Transmembrane helix</keyword>
<feature type="transmembrane region" description="Helical" evidence="1">
    <location>
        <begin position="214"/>
        <end position="237"/>
    </location>
</feature>
<evidence type="ECO:0000313" key="2">
    <source>
        <dbReference type="EMBL" id="MYR33030.1"/>
    </source>
</evidence>
<proteinExistence type="predicted"/>
<dbReference type="EMBL" id="WWHY01000001">
    <property type="protein sequence ID" value="MYR33030.1"/>
    <property type="molecule type" value="Genomic_DNA"/>
</dbReference>
<dbReference type="Proteomes" id="UP000467124">
    <property type="component" value="Unassembled WGS sequence"/>
</dbReference>
<feature type="transmembrane region" description="Helical" evidence="1">
    <location>
        <begin position="257"/>
        <end position="278"/>
    </location>
</feature>
<protein>
    <submittedName>
        <fullName evidence="2">Transporter</fullName>
    </submittedName>
</protein>
<dbReference type="RefSeq" id="WP_017534338.1">
    <property type="nucleotide sequence ID" value="NZ_JBEXQO010000009.1"/>
</dbReference>
<evidence type="ECO:0000313" key="3">
    <source>
        <dbReference type="Proteomes" id="UP000467124"/>
    </source>
</evidence>
<evidence type="ECO:0000256" key="1">
    <source>
        <dbReference type="SAM" id="Phobius"/>
    </source>
</evidence>
<feature type="transmembrane region" description="Helical" evidence="1">
    <location>
        <begin position="141"/>
        <end position="159"/>
    </location>
</feature>
<sequence length="286" mass="30726">MADTNVPARSGPERPRVGDLLRPFRDYRLLAWTWVRSAAQYPLSMILMSLAVAVSVLTQAGAVIILFGHAGSLSGFTVYEGLMVFALAASAFGIADLFIGSVERLGRHIRTGSLDAMLIRPVSPLIQLAADEFSPRRLGKVVPALVLLGVSLAGADIEWTVAKALLLPTMLLSGVLICGAIWVITACLQFFVADAREAANTLTYGGQALSEYPLAIYGAEIVRSVTYVVPLAFISWQPALFVLDRSDPLGMPEGLRYAGPFVAVLLCVCAALAWRFGLRHYRSTGS</sequence>